<accession>A0A7J0FRH8</accession>
<sequence length="88" mass="9561">MLKASLSVEVNNLIEGTTAELARLRQEVERQSIGSNRSSSFDLFGLNNEDAGEEVAGEVGDKEEDTEVEEGEEVNRIKDQVPSIAIPA</sequence>
<dbReference type="AlphaFoldDB" id="A0A7J0FRH8"/>
<evidence type="ECO:0000313" key="3">
    <source>
        <dbReference type="Proteomes" id="UP000585474"/>
    </source>
</evidence>
<reference evidence="2 3" key="1">
    <citation type="submission" date="2019-07" db="EMBL/GenBank/DDBJ databases">
        <title>De Novo Assembly of kiwifruit Actinidia rufa.</title>
        <authorList>
            <person name="Sugita-Konishi S."/>
            <person name="Sato K."/>
            <person name="Mori E."/>
            <person name="Abe Y."/>
            <person name="Kisaki G."/>
            <person name="Hamano K."/>
            <person name="Suezawa K."/>
            <person name="Otani M."/>
            <person name="Fukuda T."/>
            <person name="Manabe T."/>
            <person name="Gomi K."/>
            <person name="Tabuchi M."/>
            <person name="Akimitsu K."/>
            <person name="Kataoka I."/>
        </authorList>
    </citation>
    <scope>NUCLEOTIDE SEQUENCE [LARGE SCALE GENOMIC DNA]</scope>
    <source>
        <strain evidence="3">cv. Fuchu</strain>
    </source>
</reference>
<gene>
    <name evidence="2" type="ORF">Acr_14g0006420</name>
</gene>
<keyword evidence="3" id="KW-1185">Reference proteome</keyword>
<proteinExistence type="predicted"/>
<comment type="caution">
    <text evidence="2">The sequence shown here is derived from an EMBL/GenBank/DDBJ whole genome shotgun (WGS) entry which is preliminary data.</text>
</comment>
<evidence type="ECO:0000313" key="2">
    <source>
        <dbReference type="EMBL" id="GFZ01007.1"/>
    </source>
</evidence>
<dbReference type="Proteomes" id="UP000585474">
    <property type="component" value="Unassembled WGS sequence"/>
</dbReference>
<feature type="region of interest" description="Disordered" evidence="1">
    <location>
        <begin position="51"/>
        <end position="74"/>
    </location>
</feature>
<feature type="compositionally biased region" description="Acidic residues" evidence="1">
    <location>
        <begin position="51"/>
        <end position="72"/>
    </location>
</feature>
<organism evidence="2 3">
    <name type="scientific">Actinidia rufa</name>
    <dbReference type="NCBI Taxonomy" id="165716"/>
    <lineage>
        <taxon>Eukaryota</taxon>
        <taxon>Viridiplantae</taxon>
        <taxon>Streptophyta</taxon>
        <taxon>Embryophyta</taxon>
        <taxon>Tracheophyta</taxon>
        <taxon>Spermatophyta</taxon>
        <taxon>Magnoliopsida</taxon>
        <taxon>eudicotyledons</taxon>
        <taxon>Gunneridae</taxon>
        <taxon>Pentapetalae</taxon>
        <taxon>asterids</taxon>
        <taxon>Ericales</taxon>
        <taxon>Actinidiaceae</taxon>
        <taxon>Actinidia</taxon>
    </lineage>
</organism>
<dbReference type="EMBL" id="BJWL01000014">
    <property type="protein sequence ID" value="GFZ01007.1"/>
    <property type="molecule type" value="Genomic_DNA"/>
</dbReference>
<protein>
    <submittedName>
        <fullName evidence="2">Uncharacterized protein</fullName>
    </submittedName>
</protein>
<name>A0A7J0FRH8_9ERIC</name>
<evidence type="ECO:0000256" key="1">
    <source>
        <dbReference type="SAM" id="MobiDB-lite"/>
    </source>
</evidence>